<protein>
    <recommendedName>
        <fullName evidence="1">25S rRNA (uridine-N(3))-methyltransferase BMT5-like domain-containing protein</fullName>
    </recommendedName>
</protein>
<dbReference type="Proteomes" id="UP000604825">
    <property type="component" value="Unassembled WGS sequence"/>
</dbReference>
<evidence type="ECO:0000313" key="2">
    <source>
        <dbReference type="EMBL" id="CAD6218786.1"/>
    </source>
</evidence>
<keyword evidence="3" id="KW-1185">Reference proteome</keyword>
<dbReference type="EMBL" id="CAJGYO010000003">
    <property type="protein sequence ID" value="CAD6218786.1"/>
    <property type="molecule type" value="Genomic_DNA"/>
</dbReference>
<reference evidence="2" key="1">
    <citation type="submission" date="2020-10" db="EMBL/GenBank/DDBJ databases">
        <authorList>
            <person name="Han B."/>
            <person name="Lu T."/>
            <person name="Zhao Q."/>
            <person name="Huang X."/>
            <person name="Zhao Y."/>
        </authorList>
    </citation>
    <scope>NUCLEOTIDE SEQUENCE</scope>
</reference>
<organism evidence="2 3">
    <name type="scientific">Miscanthus lutarioriparius</name>
    <dbReference type="NCBI Taxonomy" id="422564"/>
    <lineage>
        <taxon>Eukaryota</taxon>
        <taxon>Viridiplantae</taxon>
        <taxon>Streptophyta</taxon>
        <taxon>Embryophyta</taxon>
        <taxon>Tracheophyta</taxon>
        <taxon>Spermatophyta</taxon>
        <taxon>Magnoliopsida</taxon>
        <taxon>Liliopsida</taxon>
        <taxon>Poales</taxon>
        <taxon>Poaceae</taxon>
        <taxon>PACMAD clade</taxon>
        <taxon>Panicoideae</taxon>
        <taxon>Andropogonodae</taxon>
        <taxon>Andropogoneae</taxon>
        <taxon>Saccharinae</taxon>
        <taxon>Miscanthus</taxon>
    </lineage>
</organism>
<accession>A0A811NA84</accession>
<evidence type="ECO:0000259" key="1">
    <source>
        <dbReference type="Pfam" id="PF10354"/>
    </source>
</evidence>
<dbReference type="OrthoDB" id="273345at2759"/>
<dbReference type="Pfam" id="PF10354">
    <property type="entry name" value="BMT5-like"/>
    <property type="match status" value="2"/>
</dbReference>
<name>A0A811NA84_9POAL</name>
<sequence>MAVAVAAPVVIGLDAEVGSGGDGGDAQLEVPPVEVVRKGAPLVEGIPVAVTAGGDDTEKEVKGEKGVNPVKWLGLYSSAQTILIVGDGDGDFSFSLALATAFGSGANLVATSLDTYGLSTAIASASCCGGSHKELVLGFFRNAHHLVRPLGEAHVTHKTGEPYDSWDLKHLATDSSLAMVDKVPFRKEDYPGYNQKRGDSNRSDEPFDLGACCTFRFRIWNLKELKQMNRKRSGLIPNIGGSNVHPGHWLTCTGRMLMPPQPYIVDQWQQPGFPLNSNGMAAGPYLHKQESCHPMVSMPGPWLNDLPAQGGIPPPLPMGRIPFPDLLAPRE</sequence>
<dbReference type="GO" id="GO:0070475">
    <property type="term" value="P:rRNA base methylation"/>
    <property type="evidence" value="ECO:0007669"/>
    <property type="project" value="InterPro"/>
</dbReference>
<dbReference type="PANTHER" id="PTHR11538">
    <property type="entry name" value="PHENYLALANYL-TRNA SYNTHETASE"/>
    <property type="match status" value="1"/>
</dbReference>
<evidence type="ECO:0000313" key="3">
    <source>
        <dbReference type="Proteomes" id="UP000604825"/>
    </source>
</evidence>
<gene>
    <name evidence="2" type="ORF">NCGR_LOCUS12637</name>
</gene>
<dbReference type="PANTHER" id="PTHR11538:SF26">
    <property type="entry name" value="FERREDOXIN-FOLD ANTICODON-BINDING DOMAIN-CONTAINING PROTEIN 1"/>
    <property type="match status" value="1"/>
</dbReference>
<feature type="domain" description="25S rRNA (uridine-N(3))-methyltransferase BMT5-like" evidence="1">
    <location>
        <begin position="131"/>
        <end position="197"/>
    </location>
</feature>
<dbReference type="InterPro" id="IPR019446">
    <property type="entry name" value="BMT5-like"/>
</dbReference>
<dbReference type="AlphaFoldDB" id="A0A811NA84"/>
<proteinExistence type="predicted"/>
<dbReference type="GO" id="GO:0070042">
    <property type="term" value="F:rRNA (uridine-N3-)-methyltransferase activity"/>
    <property type="evidence" value="ECO:0007669"/>
    <property type="project" value="InterPro"/>
</dbReference>
<comment type="caution">
    <text evidence="2">The sequence shown here is derived from an EMBL/GenBank/DDBJ whole genome shotgun (WGS) entry which is preliminary data.</text>
</comment>
<dbReference type="GO" id="GO:0005737">
    <property type="term" value="C:cytoplasm"/>
    <property type="evidence" value="ECO:0007669"/>
    <property type="project" value="TreeGrafter"/>
</dbReference>
<feature type="domain" description="25S rRNA (uridine-N(3))-methyltransferase BMT5-like" evidence="1">
    <location>
        <begin position="88"/>
        <end position="116"/>
    </location>
</feature>